<reference evidence="1" key="1">
    <citation type="journal article" date="2015" name="Nature">
        <title>Complex archaea that bridge the gap between prokaryotes and eukaryotes.</title>
        <authorList>
            <person name="Spang A."/>
            <person name="Saw J.H."/>
            <person name="Jorgensen S.L."/>
            <person name="Zaremba-Niedzwiedzka K."/>
            <person name="Martijn J."/>
            <person name="Lind A.E."/>
            <person name="van Eijk R."/>
            <person name="Schleper C."/>
            <person name="Guy L."/>
            <person name="Ettema T.J."/>
        </authorList>
    </citation>
    <scope>NUCLEOTIDE SEQUENCE</scope>
</reference>
<protein>
    <submittedName>
        <fullName evidence="1">Uncharacterized protein</fullName>
    </submittedName>
</protein>
<dbReference type="EMBL" id="LAZR01000587">
    <property type="protein sequence ID" value="KKN63506.1"/>
    <property type="molecule type" value="Genomic_DNA"/>
</dbReference>
<dbReference type="AlphaFoldDB" id="A0A0F9UQR7"/>
<evidence type="ECO:0000313" key="1">
    <source>
        <dbReference type="EMBL" id="KKN63506.1"/>
    </source>
</evidence>
<name>A0A0F9UQR7_9ZZZZ</name>
<proteinExistence type="predicted"/>
<gene>
    <name evidence="1" type="ORF">LCGC14_0500960</name>
</gene>
<organism evidence="1">
    <name type="scientific">marine sediment metagenome</name>
    <dbReference type="NCBI Taxonomy" id="412755"/>
    <lineage>
        <taxon>unclassified sequences</taxon>
        <taxon>metagenomes</taxon>
        <taxon>ecological metagenomes</taxon>
    </lineage>
</organism>
<accession>A0A0F9UQR7</accession>
<comment type="caution">
    <text evidence="1">The sequence shown here is derived from an EMBL/GenBank/DDBJ whole genome shotgun (WGS) entry which is preliminary data.</text>
</comment>
<sequence length="72" mass="8092">MIKAKINETTFLLGFSDENIKRMREGKPIKLNMADMDGPDINIFIVTGASELAIIDDLKSEGMINMFTKINK</sequence>